<dbReference type="InterPro" id="IPR011044">
    <property type="entry name" value="Quino_amine_DH_bsu"/>
</dbReference>
<feature type="transmembrane region" description="Helical" evidence="1">
    <location>
        <begin position="6"/>
        <end position="29"/>
    </location>
</feature>
<dbReference type="Proteomes" id="UP000193827">
    <property type="component" value="Unassembled WGS sequence"/>
</dbReference>
<proteinExistence type="predicted"/>
<keyword evidence="1" id="KW-0812">Transmembrane</keyword>
<name>A0A1Y5SYZ6_9RHOB</name>
<keyword evidence="1" id="KW-1133">Transmembrane helix</keyword>
<protein>
    <submittedName>
        <fullName evidence="2">Uncharacterized protein</fullName>
    </submittedName>
</protein>
<keyword evidence="1" id="KW-0472">Membrane</keyword>
<gene>
    <name evidence="2" type="ORF">PEL8287_02739</name>
</gene>
<accession>A0A1Y5SYZ6</accession>
<evidence type="ECO:0000313" key="2">
    <source>
        <dbReference type="EMBL" id="SLN52190.1"/>
    </source>
</evidence>
<sequence length="89" mass="9991">MVKYLRLLVTVLTATMILGFIVIVVLFVIRFSDAFGPKLPDTITLPEGAKASAFTQGGNWYAVVTTDDRILIYDRDTNELRKEITISPR</sequence>
<dbReference type="SUPFAM" id="SSF50969">
    <property type="entry name" value="YVTN repeat-like/Quinoprotein amine dehydrogenase"/>
    <property type="match status" value="1"/>
</dbReference>
<evidence type="ECO:0000256" key="1">
    <source>
        <dbReference type="SAM" id="Phobius"/>
    </source>
</evidence>
<keyword evidence="3" id="KW-1185">Reference proteome</keyword>
<dbReference type="AlphaFoldDB" id="A0A1Y5SYZ6"/>
<evidence type="ECO:0000313" key="3">
    <source>
        <dbReference type="Proteomes" id="UP000193827"/>
    </source>
</evidence>
<organism evidence="2 3">
    <name type="scientific">Roseovarius litorisediminis</name>
    <dbReference type="NCBI Taxonomy" id="1312363"/>
    <lineage>
        <taxon>Bacteria</taxon>
        <taxon>Pseudomonadati</taxon>
        <taxon>Pseudomonadota</taxon>
        <taxon>Alphaproteobacteria</taxon>
        <taxon>Rhodobacterales</taxon>
        <taxon>Roseobacteraceae</taxon>
        <taxon>Roseovarius</taxon>
    </lineage>
</organism>
<dbReference type="InterPro" id="IPR045519">
    <property type="entry name" value="DUF6476"/>
</dbReference>
<dbReference type="EMBL" id="FWFL01000007">
    <property type="protein sequence ID" value="SLN52190.1"/>
    <property type="molecule type" value="Genomic_DNA"/>
</dbReference>
<reference evidence="2 3" key="1">
    <citation type="submission" date="2017-03" db="EMBL/GenBank/DDBJ databases">
        <authorList>
            <person name="Afonso C.L."/>
            <person name="Miller P.J."/>
            <person name="Scott M.A."/>
            <person name="Spackman E."/>
            <person name="Goraichik I."/>
            <person name="Dimitrov K.M."/>
            <person name="Suarez D.L."/>
            <person name="Swayne D.E."/>
        </authorList>
    </citation>
    <scope>NUCLEOTIDE SEQUENCE [LARGE SCALE GENOMIC DNA]</scope>
    <source>
        <strain evidence="2 3">CECT 8287</strain>
    </source>
</reference>
<dbReference type="Pfam" id="PF20082">
    <property type="entry name" value="DUF6476"/>
    <property type="match status" value="1"/>
</dbReference>